<gene>
    <name evidence="1" type="ORF">LCGC14_2050760</name>
</gene>
<evidence type="ECO:0000313" key="1">
    <source>
        <dbReference type="EMBL" id="KKL75844.1"/>
    </source>
</evidence>
<reference evidence="1" key="1">
    <citation type="journal article" date="2015" name="Nature">
        <title>Complex archaea that bridge the gap between prokaryotes and eukaryotes.</title>
        <authorList>
            <person name="Spang A."/>
            <person name="Saw J.H."/>
            <person name="Jorgensen S.L."/>
            <person name="Zaremba-Niedzwiedzka K."/>
            <person name="Martijn J."/>
            <person name="Lind A.E."/>
            <person name="van Eijk R."/>
            <person name="Schleper C."/>
            <person name="Guy L."/>
            <person name="Ettema T.J."/>
        </authorList>
    </citation>
    <scope>NUCLEOTIDE SEQUENCE</scope>
</reference>
<accession>A0A0F9EP88</accession>
<dbReference type="AlphaFoldDB" id="A0A0F9EP88"/>
<organism evidence="1">
    <name type="scientific">marine sediment metagenome</name>
    <dbReference type="NCBI Taxonomy" id="412755"/>
    <lineage>
        <taxon>unclassified sequences</taxon>
        <taxon>metagenomes</taxon>
        <taxon>ecological metagenomes</taxon>
    </lineage>
</organism>
<sequence>MGHVHRVWREKACNEAQGESHMFKMYPSCGVERQESEGEQ</sequence>
<dbReference type="EMBL" id="LAZR01024234">
    <property type="protein sequence ID" value="KKL75844.1"/>
    <property type="molecule type" value="Genomic_DNA"/>
</dbReference>
<feature type="non-terminal residue" evidence="1">
    <location>
        <position position="40"/>
    </location>
</feature>
<proteinExistence type="predicted"/>
<name>A0A0F9EP88_9ZZZZ</name>
<protein>
    <submittedName>
        <fullName evidence="1">Uncharacterized protein</fullName>
    </submittedName>
</protein>
<comment type="caution">
    <text evidence="1">The sequence shown here is derived from an EMBL/GenBank/DDBJ whole genome shotgun (WGS) entry which is preliminary data.</text>
</comment>